<evidence type="ECO:0000313" key="2">
    <source>
        <dbReference type="EMBL" id="MBI1493511.1"/>
    </source>
</evidence>
<evidence type="ECO:0000256" key="1">
    <source>
        <dbReference type="SAM" id="SignalP"/>
    </source>
</evidence>
<dbReference type="Proteomes" id="UP000640583">
    <property type="component" value="Unassembled WGS sequence"/>
</dbReference>
<comment type="caution">
    <text evidence="2">The sequence shown here is derived from an EMBL/GenBank/DDBJ whole genome shotgun (WGS) entry which is preliminary data.</text>
</comment>
<dbReference type="EMBL" id="JADCKQ010000004">
    <property type="protein sequence ID" value="MBI1493511.1"/>
    <property type="molecule type" value="Genomic_DNA"/>
</dbReference>
<dbReference type="RefSeq" id="WP_228848340.1">
    <property type="nucleotide sequence ID" value="NZ_JADCKQ010000004.1"/>
</dbReference>
<keyword evidence="1" id="KW-0732">Signal</keyword>
<evidence type="ECO:0000313" key="3">
    <source>
        <dbReference type="Proteomes" id="UP000640583"/>
    </source>
</evidence>
<keyword evidence="3" id="KW-1185">Reference proteome</keyword>
<proteinExistence type="predicted"/>
<dbReference type="AlphaFoldDB" id="A0A8J7LPF6"/>
<feature type="signal peptide" evidence="1">
    <location>
        <begin position="1"/>
        <end position="18"/>
    </location>
</feature>
<sequence length="170" mass="18505">MKKLLALTFSLCVGPALACGPSAPLAADVLLSCKIEGRDRVLSVCAANGQAYYVYGAPDQLPELELITPLRDVDVTPWPGVGGSIWEEMIFTNNDVEYVVWQSVQRDPENTEHSGGVNVREKGAETDLLASLTCDPAILFSEAGIFAFSDAKIANGQKWDLNQHIWVERP</sequence>
<name>A0A8J7LPF6_9RHOB</name>
<gene>
    <name evidence="2" type="ORF">H1D41_07695</name>
</gene>
<reference evidence="2" key="1">
    <citation type="submission" date="2020-10" db="EMBL/GenBank/DDBJ databases">
        <title>Paenihalocynthiibacter styelae gen. nov., sp. nov., isolated from stalked sea squirt Styela clava.</title>
        <authorList>
            <person name="Kim Y.-O."/>
            <person name="Yoon J.-H."/>
        </authorList>
    </citation>
    <scope>NUCLEOTIDE SEQUENCE</scope>
    <source>
        <strain evidence="2">MYP1-1</strain>
    </source>
</reference>
<protein>
    <submittedName>
        <fullName evidence="2">Uncharacterized protein</fullName>
    </submittedName>
</protein>
<organism evidence="2 3">
    <name type="scientific">Halocynthiibacter styelae</name>
    <dbReference type="NCBI Taxonomy" id="2761955"/>
    <lineage>
        <taxon>Bacteria</taxon>
        <taxon>Pseudomonadati</taxon>
        <taxon>Pseudomonadota</taxon>
        <taxon>Alphaproteobacteria</taxon>
        <taxon>Rhodobacterales</taxon>
        <taxon>Paracoccaceae</taxon>
        <taxon>Halocynthiibacter</taxon>
    </lineage>
</organism>
<accession>A0A8J7LPF6</accession>
<feature type="chain" id="PRO_5035258821" evidence="1">
    <location>
        <begin position="19"/>
        <end position="170"/>
    </location>
</feature>